<keyword evidence="3" id="KW-1185">Reference proteome</keyword>
<organism evidence="2 3">
    <name type="scientific">Hyphomonas hirschiana VP5</name>
    <dbReference type="NCBI Taxonomy" id="1280951"/>
    <lineage>
        <taxon>Bacteria</taxon>
        <taxon>Pseudomonadati</taxon>
        <taxon>Pseudomonadota</taxon>
        <taxon>Alphaproteobacteria</taxon>
        <taxon>Hyphomonadales</taxon>
        <taxon>Hyphomonadaceae</taxon>
        <taxon>Hyphomonas</taxon>
    </lineage>
</organism>
<dbReference type="OrthoDB" id="8479055at2"/>
<gene>
    <name evidence="2" type="ORF">HHI_04530</name>
</gene>
<dbReference type="RefSeq" id="WP_011645264.1">
    <property type="nucleotide sequence ID" value="NZ_ARYI01000003.1"/>
</dbReference>
<reference evidence="2 3" key="1">
    <citation type="submission" date="2013-04" db="EMBL/GenBank/DDBJ databases">
        <title>Hyphomonas hirschiana VP5 Genome Sequencing.</title>
        <authorList>
            <person name="Lai Q."/>
            <person name="Shao Z."/>
        </authorList>
    </citation>
    <scope>NUCLEOTIDE SEQUENCE [LARGE SCALE GENOMIC DNA]</scope>
    <source>
        <strain evidence="2 3">VP5</strain>
    </source>
</reference>
<comment type="caution">
    <text evidence="2">The sequence shown here is derived from an EMBL/GenBank/DDBJ whole genome shotgun (WGS) entry which is preliminary data.</text>
</comment>
<dbReference type="Gene3D" id="2.60.40.1120">
    <property type="entry name" value="Carboxypeptidase-like, regulatory domain"/>
    <property type="match status" value="1"/>
</dbReference>
<evidence type="ECO:0000313" key="3">
    <source>
        <dbReference type="Proteomes" id="UP000025061"/>
    </source>
</evidence>
<dbReference type="AlphaFoldDB" id="A0A059FXQ7"/>
<keyword evidence="1" id="KW-0732">Signal</keyword>
<dbReference type="EMBL" id="ARYI01000003">
    <property type="protein sequence ID" value="KCZ95392.1"/>
    <property type="molecule type" value="Genomic_DNA"/>
</dbReference>
<evidence type="ECO:0000256" key="1">
    <source>
        <dbReference type="SAM" id="SignalP"/>
    </source>
</evidence>
<accession>A0A059FXQ7</accession>
<evidence type="ECO:0000313" key="2">
    <source>
        <dbReference type="EMBL" id="KCZ95392.1"/>
    </source>
</evidence>
<sequence>MPLFAMKSSAAMIACLCLSACITQREHVLAPDAWGIVIDARQGQPVQGAQVRYPEVGALAPVMTDTDGGFTLPGLTDKRTIVALPMGGVYRSLTEVRVSASGLADGYASAAFINGGRPAKTIYRVVVLMFPADAAETPLHELMRDCVDGPEQDHALHLADYVSALDPENPPVWFDEETPEALLEHLHNALPSSGFMACERMNEAYEMFKTQTEPLEAIRRAAYIASLPPHLRPLPEPAHK</sequence>
<dbReference type="Proteomes" id="UP000025061">
    <property type="component" value="Unassembled WGS sequence"/>
</dbReference>
<feature type="chain" id="PRO_5001572976" description="Lipoprotein" evidence="1">
    <location>
        <begin position="21"/>
        <end position="240"/>
    </location>
</feature>
<protein>
    <recommendedName>
        <fullName evidence="4">Lipoprotein</fullName>
    </recommendedName>
</protein>
<dbReference type="PATRIC" id="fig|1280951.3.peg.921"/>
<evidence type="ECO:0008006" key="4">
    <source>
        <dbReference type="Google" id="ProtNLM"/>
    </source>
</evidence>
<name>A0A059FXQ7_9PROT</name>
<feature type="signal peptide" evidence="1">
    <location>
        <begin position="1"/>
        <end position="20"/>
    </location>
</feature>
<proteinExistence type="predicted"/>
<dbReference type="InterPro" id="IPR008969">
    <property type="entry name" value="CarboxyPept-like_regulatory"/>
</dbReference>
<dbReference type="SUPFAM" id="SSF49464">
    <property type="entry name" value="Carboxypeptidase regulatory domain-like"/>
    <property type="match status" value="1"/>
</dbReference>